<dbReference type="Pfam" id="PF00852">
    <property type="entry name" value="Glyco_transf_10"/>
    <property type="match status" value="1"/>
</dbReference>
<dbReference type="InterPro" id="IPR055270">
    <property type="entry name" value="Glyco_tran_10_C"/>
</dbReference>
<dbReference type="Proteomes" id="UP000501891">
    <property type="component" value="Chromosome"/>
</dbReference>
<reference evidence="2" key="1">
    <citation type="submission" date="2020-04" db="EMBL/GenBank/DDBJ databases">
        <title>A desert anoxygenic phototrophic bacterium fixes CO2 using RubisCO under aerobic conditions.</title>
        <authorList>
            <person name="Tang K."/>
        </authorList>
    </citation>
    <scope>NUCLEOTIDE SEQUENCE [LARGE SCALE GENOMIC DNA]</scope>
    <source>
        <strain evidence="2">MIMtkB3</strain>
    </source>
</reference>
<protein>
    <recommendedName>
        <fullName evidence="1">Fucosyltransferase C-terminal domain-containing protein</fullName>
    </recommendedName>
</protein>
<accession>A0A858R8A1</accession>
<gene>
    <name evidence="2" type="ORF">HHL28_11630</name>
</gene>
<organism evidence="2 3">
    <name type="scientific">Aerophototrophica crusticola</name>
    <dbReference type="NCBI Taxonomy" id="1709002"/>
    <lineage>
        <taxon>Bacteria</taxon>
        <taxon>Pseudomonadati</taxon>
        <taxon>Pseudomonadota</taxon>
        <taxon>Alphaproteobacteria</taxon>
        <taxon>Rhodospirillales</taxon>
        <taxon>Rhodospirillaceae</taxon>
        <taxon>Aerophototrophica</taxon>
    </lineage>
</organism>
<proteinExistence type="predicted"/>
<dbReference type="KEGG" id="acru:HHL28_11630"/>
<name>A0A858R8A1_9PROT</name>
<evidence type="ECO:0000313" key="3">
    <source>
        <dbReference type="Proteomes" id="UP000501891"/>
    </source>
</evidence>
<keyword evidence="3" id="KW-1185">Reference proteome</keyword>
<evidence type="ECO:0000313" key="2">
    <source>
        <dbReference type="EMBL" id="QJE73655.1"/>
    </source>
</evidence>
<feature type="domain" description="Fucosyltransferase C-terminal" evidence="1">
    <location>
        <begin position="123"/>
        <end position="225"/>
    </location>
</feature>
<dbReference type="SUPFAM" id="SSF53756">
    <property type="entry name" value="UDP-Glycosyltransferase/glycogen phosphorylase"/>
    <property type="match status" value="1"/>
</dbReference>
<sequence length="323" mass="36435">MLVRLIRNYPDPGWRAQCPGGTGTLGGITFTDAPVAECDAVIICNHSPEDVELRCPPANVWSVVQEPWWPGSTEWITRANAGIGRIYSHHPVRQAPWRRSHPALPWHVGRSWDALHGMEPPDKADAISMIVSKASFYRGHRKRLDFADALSADLLERYGKGVRPVADKWDALAPLRYSVAVENSASPDYWTEKVADCWLAWTLPFYAGCPNLPDYVPPESFIRIDLSDPGGAESLMREAVASGQWHRRLEAIAEARRQVLARWAFFPFFAAELAQAPAGPRETVRIAGYDRRRLSPLAKLRRKAWRLANDLEQQIWAWRRGGV</sequence>
<dbReference type="InterPro" id="IPR038577">
    <property type="entry name" value="GT10-like_C_sf"/>
</dbReference>
<dbReference type="Gene3D" id="3.40.50.11660">
    <property type="entry name" value="Glycosyl transferase family 10, C-terminal domain"/>
    <property type="match status" value="1"/>
</dbReference>
<evidence type="ECO:0000259" key="1">
    <source>
        <dbReference type="Pfam" id="PF00852"/>
    </source>
</evidence>
<dbReference type="EMBL" id="CP051775">
    <property type="protein sequence ID" value="QJE73655.1"/>
    <property type="molecule type" value="Genomic_DNA"/>
</dbReference>
<dbReference type="AlphaFoldDB" id="A0A858R8A1"/>